<protein>
    <submittedName>
        <fullName evidence="1">DUF6257 family protein</fullName>
    </submittedName>
</protein>
<gene>
    <name evidence="1" type="ORF">V2S66_19670</name>
</gene>
<dbReference type="Proteomes" id="UP001344658">
    <property type="component" value="Unassembled WGS sequence"/>
</dbReference>
<name>A0ABU7PED9_9ACTN</name>
<proteinExistence type="predicted"/>
<organism evidence="1 2">
    <name type="scientific">Actinacidiphila polyblastidii</name>
    <dbReference type="NCBI Taxonomy" id="3110430"/>
    <lineage>
        <taxon>Bacteria</taxon>
        <taxon>Bacillati</taxon>
        <taxon>Actinomycetota</taxon>
        <taxon>Actinomycetes</taxon>
        <taxon>Kitasatosporales</taxon>
        <taxon>Streptomycetaceae</taxon>
        <taxon>Actinacidiphila</taxon>
    </lineage>
</organism>
<comment type="caution">
    <text evidence="1">The sequence shown here is derived from an EMBL/GenBank/DDBJ whole genome shotgun (WGS) entry which is preliminary data.</text>
</comment>
<keyword evidence="2" id="KW-1185">Reference proteome</keyword>
<accession>A0ABU7PED9</accession>
<sequence length="65" mass="7146">MIRTHPDDPPLTGAEAAKVAWLVARMAKRSLAGEDVYFADLQRKLDRILKAARERADKAAAAART</sequence>
<evidence type="ECO:0000313" key="1">
    <source>
        <dbReference type="EMBL" id="MEE4544184.1"/>
    </source>
</evidence>
<dbReference type="InterPro" id="IPR046224">
    <property type="entry name" value="DUF6257"/>
</dbReference>
<reference evidence="1 2" key="1">
    <citation type="submission" date="2023-12" db="EMBL/GenBank/DDBJ databases">
        <title>Streptomyces sp. V4-01.</title>
        <authorList>
            <person name="Somphong A."/>
            <person name="Phongsopitanun W."/>
        </authorList>
    </citation>
    <scope>NUCLEOTIDE SEQUENCE [LARGE SCALE GENOMIC DNA]</scope>
    <source>
        <strain evidence="1 2">V4-01</strain>
    </source>
</reference>
<evidence type="ECO:0000313" key="2">
    <source>
        <dbReference type="Proteomes" id="UP001344658"/>
    </source>
</evidence>
<dbReference type="RefSeq" id="WP_330797175.1">
    <property type="nucleotide sequence ID" value="NZ_JAZEWV010000015.1"/>
</dbReference>
<dbReference type="Pfam" id="PF19771">
    <property type="entry name" value="DUF6257"/>
    <property type="match status" value="1"/>
</dbReference>
<dbReference type="EMBL" id="JAZEWV010000015">
    <property type="protein sequence ID" value="MEE4544184.1"/>
    <property type="molecule type" value="Genomic_DNA"/>
</dbReference>